<dbReference type="SUPFAM" id="SSF46785">
    <property type="entry name" value="Winged helix' DNA-binding domain"/>
    <property type="match status" value="1"/>
</dbReference>
<evidence type="ECO:0000313" key="1">
    <source>
        <dbReference type="EMBL" id="MDV2476839.1"/>
    </source>
</evidence>
<dbReference type="EMBL" id="WBMO01000001">
    <property type="protein sequence ID" value="MDV2476839.1"/>
    <property type="molecule type" value="Genomic_DNA"/>
</dbReference>
<proteinExistence type="predicted"/>
<sequence>MDRAQQFGIAALAALGEPARSRLYEYVVNRRESVGRDEVAAALGIARTTAAFHLDRLVEEGLLDVEFARRSGRVGPGAGRPAKLYRRAARQIDVTLPARRYELAGRLLADAVDESDRTGESPRVVLSRRAAELGRRIGEDSAGEQTVEVLADHGFEPIDDGSTIRLGNCPFHALVDGHTDLVCGMNLDLLTALLEGMGDRTRRACLDPAPGFCCVRLVPSDRIDPA</sequence>
<gene>
    <name evidence="1" type="ORF">F8M49_18665</name>
</gene>
<dbReference type="InterPro" id="IPR011991">
    <property type="entry name" value="ArsR-like_HTH"/>
</dbReference>
<dbReference type="Pfam" id="PF12840">
    <property type="entry name" value="HTH_20"/>
    <property type="match status" value="1"/>
</dbReference>
<evidence type="ECO:0000313" key="2">
    <source>
        <dbReference type="Proteomes" id="UP001275440"/>
    </source>
</evidence>
<dbReference type="CDD" id="cd00090">
    <property type="entry name" value="HTH_ARSR"/>
    <property type="match status" value="1"/>
</dbReference>
<protein>
    <submittedName>
        <fullName evidence="1">Helix-turn-helix domain-containing protein</fullName>
    </submittedName>
</protein>
<dbReference type="InterPro" id="IPR036388">
    <property type="entry name" value="WH-like_DNA-bd_sf"/>
</dbReference>
<dbReference type="Proteomes" id="UP001275440">
    <property type="component" value="Unassembled WGS sequence"/>
</dbReference>
<comment type="caution">
    <text evidence="1">The sequence shown here is derived from an EMBL/GenBank/DDBJ whole genome shotgun (WGS) entry which is preliminary data.</text>
</comment>
<keyword evidence="2" id="KW-1185">Reference proteome</keyword>
<dbReference type="Gene3D" id="1.10.10.10">
    <property type="entry name" value="Winged helix-like DNA-binding domain superfamily/Winged helix DNA-binding domain"/>
    <property type="match status" value="1"/>
</dbReference>
<reference evidence="1 2" key="1">
    <citation type="submission" date="2019-10" db="EMBL/GenBank/DDBJ databases">
        <title>Draft Genome Assembly of Rhodococcus zopfii DSM44189.</title>
        <authorList>
            <person name="Sutton J.M."/>
            <person name="Akob D.M."/>
            <person name="Bushman T.J."/>
        </authorList>
    </citation>
    <scope>NUCLEOTIDE SEQUENCE [LARGE SCALE GENOMIC DNA]</scope>
    <source>
        <strain evidence="1 2">DSM 44189</strain>
    </source>
</reference>
<accession>A0ABU3WTE3</accession>
<name>A0ABU3WTE3_9NOCA</name>
<dbReference type="InterPro" id="IPR036390">
    <property type="entry name" value="WH_DNA-bd_sf"/>
</dbReference>
<organism evidence="1 2">
    <name type="scientific">Rhodococcus zopfii</name>
    <dbReference type="NCBI Taxonomy" id="43772"/>
    <lineage>
        <taxon>Bacteria</taxon>
        <taxon>Bacillati</taxon>
        <taxon>Actinomycetota</taxon>
        <taxon>Actinomycetes</taxon>
        <taxon>Mycobacteriales</taxon>
        <taxon>Nocardiaceae</taxon>
        <taxon>Rhodococcus</taxon>
    </lineage>
</organism>